<keyword evidence="1" id="KW-1133">Transmembrane helix</keyword>
<evidence type="ECO:0000313" key="2">
    <source>
        <dbReference type="EMBL" id="VDO90115.1"/>
    </source>
</evidence>
<sequence>MFVGRIPSAKTYCGREQTSFQLKKSRKDAWVGRPCIEFMISIVSFYGLPLKYVLLALLIVVGISLLILVIAFTIHLCRFWRRIRRGRLSRRHLRQLVLKRFKKDNNLFDCFQNPITGVCDPITRMIFKNSI</sequence>
<keyword evidence="1" id="KW-0812">Transmembrane</keyword>
<evidence type="ECO:0000256" key="1">
    <source>
        <dbReference type="SAM" id="Phobius"/>
    </source>
</evidence>
<dbReference type="AlphaFoldDB" id="A0A183JPJ6"/>
<name>A0A183JPJ6_9TREM</name>
<reference evidence="2 3" key="2">
    <citation type="submission" date="2018-11" db="EMBL/GenBank/DDBJ databases">
        <authorList>
            <consortium name="Pathogen Informatics"/>
        </authorList>
    </citation>
    <scope>NUCLEOTIDE SEQUENCE [LARGE SCALE GENOMIC DNA]</scope>
    <source>
        <strain evidence="2">Dakar</strain>
        <strain evidence="3">Dakar, Senegal</strain>
    </source>
</reference>
<organism evidence="4">
    <name type="scientific">Schistosoma curassoni</name>
    <dbReference type="NCBI Taxonomy" id="6186"/>
    <lineage>
        <taxon>Eukaryota</taxon>
        <taxon>Metazoa</taxon>
        <taxon>Spiralia</taxon>
        <taxon>Lophotrochozoa</taxon>
        <taxon>Platyhelminthes</taxon>
        <taxon>Trematoda</taxon>
        <taxon>Digenea</taxon>
        <taxon>Strigeidida</taxon>
        <taxon>Schistosomatoidea</taxon>
        <taxon>Schistosomatidae</taxon>
        <taxon>Schistosoma</taxon>
    </lineage>
</organism>
<accession>A0A183JPJ6</accession>
<dbReference type="WBParaSite" id="SCUD_0000463301-mRNA-1">
    <property type="protein sequence ID" value="SCUD_0000463301-mRNA-1"/>
    <property type="gene ID" value="SCUD_0000463301"/>
</dbReference>
<feature type="transmembrane region" description="Helical" evidence="1">
    <location>
        <begin position="54"/>
        <end position="80"/>
    </location>
</feature>
<keyword evidence="3" id="KW-1185">Reference proteome</keyword>
<keyword evidence="1" id="KW-0472">Membrane</keyword>
<evidence type="ECO:0000313" key="3">
    <source>
        <dbReference type="Proteomes" id="UP000279833"/>
    </source>
</evidence>
<evidence type="ECO:0000313" key="4">
    <source>
        <dbReference type="WBParaSite" id="SCUD_0000463301-mRNA-1"/>
    </source>
</evidence>
<proteinExistence type="predicted"/>
<gene>
    <name evidence="2" type="ORF">SCUD_LOCUS4631</name>
</gene>
<protein>
    <submittedName>
        <fullName evidence="2 4">Uncharacterized protein</fullName>
    </submittedName>
</protein>
<dbReference type="Proteomes" id="UP000279833">
    <property type="component" value="Unassembled WGS sequence"/>
</dbReference>
<dbReference type="EMBL" id="UZAK01006385">
    <property type="protein sequence ID" value="VDO90115.1"/>
    <property type="molecule type" value="Genomic_DNA"/>
</dbReference>
<reference evidence="4" key="1">
    <citation type="submission" date="2016-06" db="UniProtKB">
        <authorList>
            <consortium name="WormBaseParasite"/>
        </authorList>
    </citation>
    <scope>IDENTIFICATION</scope>
</reference>
<dbReference type="STRING" id="6186.A0A183JPJ6"/>
<feature type="transmembrane region" description="Helical" evidence="1">
    <location>
        <begin position="30"/>
        <end position="48"/>
    </location>
</feature>